<comment type="caution">
    <text evidence="2">The sequence shown here is derived from an EMBL/GenBank/DDBJ whole genome shotgun (WGS) entry which is preliminary data.</text>
</comment>
<reference evidence="2 3" key="1">
    <citation type="submission" date="2019-02" db="EMBL/GenBank/DDBJ databases">
        <title>The genomic architecture of introgression among sibling species of bacteria.</title>
        <authorList>
            <person name="Cavassim M.I.A."/>
            <person name="Moeskjaer S."/>
            <person name="Moslemi C."/>
            <person name="Fields B."/>
            <person name="Bachmann A."/>
            <person name="Vilhjalmsson B."/>
            <person name="Schierup M.H."/>
            <person name="Young J.P.W."/>
            <person name="Andersen S.U."/>
        </authorList>
    </citation>
    <scope>NUCLEOTIDE SEQUENCE [LARGE SCALE GENOMIC DNA]</scope>
    <source>
        <strain evidence="2 3">SM141A</strain>
    </source>
</reference>
<keyword evidence="3" id="KW-1185">Reference proteome</keyword>
<gene>
    <name evidence="2" type="ORF">ELH98_38785</name>
</gene>
<feature type="signal peptide" evidence="1">
    <location>
        <begin position="1"/>
        <end position="30"/>
    </location>
</feature>
<evidence type="ECO:0000313" key="2">
    <source>
        <dbReference type="EMBL" id="TAX63245.1"/>
    </source>
</evidence>
<evidence type="ECO:0000313" key="3">
    <source>
        <dbReference type="Proteomes" id="UP000291659"/>
    </source>
</evidence>
<protein>
    <recommendedName>
        <fullName evidence="4">Ig-like domain-containing protein</fullName>
    </recommendedName>
</protein>
<keyword evidence="1" id="KW-0732">Signal</keyword>
<dbReference type="SUPFAM" id="SSF52096">
    <property type="entry name" value="ClpP/crotonase"/>
    <property type="match status" value="1"/>
</dbReference>
<dbReference type="EMBL" id="SIOX01000019">
    <property type="protein sequence ID" value="TAX63245.1"/>
    <property type="molecule type" value="Genomic_DNA"/>
</dbReference>
<name>A0ABY1WW81_9HYPH</name>
<dbReference type="InterPro" id="IPR029045">
    <property type="entry name" value="ClpP/crotonase-like_dom_sf"/>
</dbReference>
<sequence length="456" mass="48871">MILFAGRSTAAWVVAFLVALGLFATESARAAEVTKSATDICVLRLEGDIVDGDLARLKNLASANFKGFDGESSSHDTLCLNSPGGSVVEGVKLADFIYKTGIGTVIDKGDECYSICSVMFMMGIAQGPEVNFVNRKLNVAGKLGFHRPYLAIDSDEMINVKALAIAHDAAIESITQLMVLANNQVPWSNSTMMKPDLIQAMLSHVGNDLYYIDTVDKAGRFEIELFGGGESTGLTEAQAYYACENGFHWQVGLIGKDTDYQRLRLQLGTNGAGAGIVKLVSDGPLGRLFAVTSEDEGYSEARCLIGLKNGYVQGCGYNGMYNVSVGQGQCTPENFEERAQSIPRVSLLKPGLSLGQLEGAAVNADDGAAPATCAIFSASGETEQEKCSVRFANSISADGQKASKWEFTWPTGNKTIVQRQGKRLRINGKEASMNFAEGYAMCAVNAESGNRFCFKF</sequence>
<accession>A0ABY1WW81</accession>
<organism evidence="2 3">
    <name type="scientific">Rhizobium ruizarguesonis</name>
    <dbReference type="NCBI Taxonomy" id="2081791"/>
    <lineage>
        <taxon>Bacteria</taxon>
        <taxon>Pseudomonadati</taxon>
        <taxon>Pseudomonadota</taxon>
        <taxon>Alphaproteobacteria</taxon>
        <taxon>Hyphomicrobiales</taxon>
        <taxon>Rhizobiaceae</taxon>
        <taxon>Rhizobium/Agrobacterium group</taxon>
        <taxon>Rhizobium</taxon>
    </lineage>
</organism>
<feature type="chain" id="PRO_5046249324" description="Ig-like domain-containing protein" evidence="1">
    <location>
        <begin position="31"/>
        <end position="456"/>
    </location>
</feature>
<dbReference type="Proteomes" id="UP000291659">
    <property type="component" value="Unassembled WGS sequence"/>
</dbReference>
<proteinExistence type="predicted"/>
<evidence type="ECO:0008006" key="4">
    <source>
        <dbReference type="Google" id="ProtNLM"/>
    </source>
</evidence>
<evidence type="ECO:0000256" key="1">
    <source>
        <dbReference type="SAM" id="SignalP"/>
    </source>
</evidence>